<comment type="subcellular location">
    <subcellularLocation>
        <location evidence="1">Nucleus</location>
    </subcellularLocation>
</comment>
<dbReference type="PANTHER" id="PTHR16223:SF328">
    <property type="entry name" value="BHLH DOMAIN-CONTAINING PROTEIN"/>
    <property type="match status" value="1"/>
</dbReference>
<reference evidence="8 9" key="1">
    <citation type="submission" date="2024-01" db="EMBL/GenBank/DDBJ databases">
        <title>The genomes of 5 underutilized Papilionoideae crops provide insights into root nodulation and disease resistanc.</title>
        <authorList>
            <person name="Jiang F."/>
        </authorList>
    </citation>
    <scope>NUCLEOTIDE SEQUENCE [LARGE SCALE GENOMIC DNA]</scope>
    <source>
        <strain evidence="8">JINMINGXINNONG_FW02</strain>
        <tissue evidence="8">Leaves</tissue>
    </source>
</reference>
<dbReference type="GO" id="GO:0000978">
    <property type="term" value="F:RNA polymerase II cis-regulatory region sequence-specific DNA binding"/>
    <property type="evidence" value="ECO:0007669"/>
    <property type="project" value="TreeGrafter"/>
</dbReference>
<gene>
    <name evidence="8" type="ORF">VNO80_12348</name>
</gene>
<accession>A0AAN9RAP1</accession>
<dbReference type="Proteomes" id="UP001374584">
    <property type="component" value="Unassembled WGS sequence"/>
</dbReference>
<dbReference type="SUPFAM" id="SSF47459">
    <property type="entry name" value="HLH, helix-loop-helix DNA-binding domain"/>
    <property type="match status" value="1"/>
</dbReference>
<dbReference type="InterPro" id="IPR045843">
    <property type="entry name" value="IND-like"/>
</dbReference>
<evidence type="ECO:0000256" key="6">
    <source>
        <dbReference type="SAM" id="MobiDB-lite"/>
    </source>
</evidence>
<proteinExistence type="predicted"/>
<evidence type="ECO:0000313" key="9">
    <source>
        <dbReference type="Proteomes" id="UP001374584"/>
    </source>
</evidence>
<dbReference type="InterPro" id="IPR011598">
    <property type="entry name" value="bHLH_dom"/>
</dbReference>
<evidence type="ECO:0000256" key="5">
    <source>
        <dbReference type="ARBA" id="ARBA00023242"/>
    </source>
</evidence>
<sequence length="333" mass="36326">MNRGVLQNSPVQQMMTGNPNWWNININTMPPQAPPFLSTTSSNFPIPYAPTSLPFPSWNENQELPESWSQLLMSGVVDEQGKVGMGQFQTKKLENWEDQMLAQAPNASLVDVKQENSANSYVYGHGNEELQSSNPSWSQKSCVTSFSSNMLDFSNSNTDARHPPPDRSSECNSTSAGGALKKARVQPSGTTQATFKVRKEKLGDRITALHQLVSPFGKTDTASVLLEAIGYIRFLQSQIEALSLPYLSGGPGNGRQQNSVQGEKNCIFPEDPGQLLNENCLKRKAAGEPDTQEEQQKGLRSRGLCLVPVSCTLQVGSDNGADYWAPALGGGFR</sequence>
<feature type="region of interest" description="Disordered" evidence="6">
    <location>
        <begin position="153"/>
        <end position="192"/>
    </location>
</feature>
<dbReference type="CDD" id="cd11393">
    <property type="entry name" value="bHLH_AtbHLH_like"/>
    <property type="match status" value="1"/>
</dbReference>
<evidence type="ECO:0000256" key="1">
    <source>
        <dbReference type="ARBA" id="ARBA00004123"/>
    </source>
</evidence>
<keyword evidence="5" id="KW-0539">Nucleus</keyword>
<keyword evidence="4" id="KW-0804">Transcription</keyword>
<dbReference type="AlphaFoldDB" id="A0AAN9RAP1"/>
<evidence type="ECO:0000256" key="3">
    <source>
        <dbReference type="ARBA" id="ARBA00023125"/>
    </source>
</evidence>
<dbReference type="GO" id="GO:0046983">
    <property type="term" value="F:protein dimerization activity"/>
    <property type="evidence" value="ECO:0007669"/>
    <property type="project" value="InterPro"/>
</dbReference>
<dbReference type="Gene3D" id="4.10.280.10">
    <property type="entry name" value="Helix-loop-helix DNA-binding domain"/>
    <property type="match status" value="1"/>
</dbReference>
<feature type="compositionally biased region" description="Basic and acidic residues" evidence="6">
    <location>
        <begin position="159"/>
        <end position="169"/>
    </location>
</feature>
<dbReference type="InterPro" id="IPR045239">
    <property type="entry name" value="bHLH95_bHLH"/>
</dbReference>
<evidence type="ECO:0000259" key="7">
    <source>
        <dbReference type="PROSITE" id="PS50888"/>
    </source>
</evidence>
<dbReference type="InterPro" id="IPR036638">
    <property type="entry name" value="HLH_DNA-bd_sf"/>
</dbReference>
<name>A0AAN9RAP1_PHACN</name>
<feature type="domain" description="BHLH" evidence="7">
    <location>
        <begin position="186"/>
        <end position="235"/>
    </location>
</feature>
<dbReference type="GO" id="GO:0005634">
    <property type="term" value="C:nucleus"/>
    <property type="evidence" value="ECO:0007669"/>
    <property type="project" value="UniProtKB-SubCell"/>
</dbReference>
<evidence type="ECO:0000256" key="4">
    <source>
        <dbReference type="ARBA" id="ARBA00023163"/>
    </source>
</evidence>
<keyword evidence="2" id="KW-0805">Transcription regulation</keyword>
<keyword evidence="9" id="KW-1185">Reference proteome</keyword>
<dbReference type="PANTHER" id="PTHR16223">
    <property type="entry name" value="TRANSCRIPTION FACTOR BHLH83-RELATED"/>
    <property type="match status" value="1"/>
</dbReference>
<evidence type="ECO:0000313" key="8">
    <source>
        <dbReference type="EMBL" id="KAK7364024.1"/>
    </source>
</evidence>
<organism evidence="8 9">
    <name type="scientific">Phaseolus coccineus</name>
    <name type="common">Scarlet runner bean</name>
    <name type="synonym">Phaseolus multiflorus</name>
    <dbReference type="NCBI Taxonomy" id="3886"/>
    <lineage>
        <taxon>Eukaryota</taxon>
        <taxon>Viridiplantae</taxon>
        <taxon>Streptophyta</taxon>
        <taxon>Embryophyta</taxon>
        <taxon>Tracheophyta</taxon>
        <taxon>Spermatophyta</taxon>
        <taxon>Magnoliopsida</taxon>
        <taxon>eudicotyledons</taxon>
        <taxon>Gunneridae</taxon>
        <taxon>Pentapetalae</taxon>
        <taxon>rosids</taxon>
        <taxon>fabids</taxon>
        <taxon>Fabales</taxon>
        <taxon>Fabaceae</taxon>
        <taxon>Papilionoideae</taxon>
        <taxon>50 kb inversion clade</taxon>
        <taxon>NPAAA clade</taxon>
        <taxon>indigoferoid/millettioid clade</taxon>
        <taxon>Phaseoleae</taxon>
        <taxon>Phaseolus</taxon>
    </lineage>
</organism>
<keyword evidence="3" id="KW-0238">DNA-binding</keyword>
<evidence type="ECO:0000256" key="2">
    <source>
        <dbReference type="ARBA" id="ARBA00023015"/>
    </source>
</evidence>
<dbReference type="EMBL" id="JAYMYR010000005">
    <property type="protein sequence ID" value="KAK7364024.1"/>
    <property type="molecule type" value="Genomic_DNA"/>
</dbReference>
<comment type="caution">
    <text evidence="8">The sequence shown here is derived from an EMBL/GenBank/DDBJ whole genome shotgun (WGS) entry which is preliminary data.</text>
</comment>
<dbReference type="PROSITE" id="PS50888">
    <property type="entry name" value="BHLH"/>
    <property type="match status" value="1"/>
</dbReference>
<protein>
    <recommendedName>
        <fullName evidence="7">BHLH domain-containing protein</fullName>
    </recommendedName>
</protein>
<dbReference type="GO" id="GO:0000981">
    <property type="term" value="F:DNA-binding transcription factor activity, RNA polymerase II-specific"/>
    <property type="evidence" value="ECO:0007669"/>
    <property type="project" value="TreeGrafter"/>
</dbReference>
<dbReference type="FunFam" id="4.10.280.10:FF:000092">
    <property type="entry name" value="transcription factor bHLH68 isoform X1"/>
    <property type="match status" value="1"/>
</dbReference>